<comment type="caution">
    <text evidence="1">The sequence shown here is derived from an EMBL/GenBank/DDBJ whole genome shotgun (WGS) entry which is preliminary data.</text>
</comment>
<dbReference type="STRING" id="1196324.A374_12175"/>
<dbReference type="EMBL" id="AKKV01000027">
    <property type="protein sequence ID" value="EIT85055.1"/>
    <property type="molecule type" value="Genomic_DNA"/>
</dbReference>
<dbReference type="eggNOG" id="COG4840">
    <property type="taxonomic scope" value="Bacteria"/>
</dbReference>
<dbReference type="PATRIC" id="fig|1196324.3.peg.2490"/>
<dbReference type="OrthoDB" id="2361695at2"/>
<sequence length="73" mass="8383">MNLTSPSQENIEHMIEAMKKKLQLVNSGLIQGSDYSLQQYDDLKELFDMVMKMPSFSVRDMEEIVSELGALKK</sequence>
<dbReference type="Pfam" id="PF06569">
    <property type="entry name" value="DUF1128"/>
    <property type="match status" value="1"/>
</dbReference>
<reference evidence="1 2" key="1">
    <citation type="journal article" date="2012" name="J. Bacteriol.">
        <title>Genome of Bacillus macauensis ZFHKF-1, a Long-Chain-Forming Bacterium.</title>
        <authorList>
            <person name="Cai L."/>
            <person name="Zhang T."/>
        </authorList>
    </citation>
    <scope>NUCLEOTIDE SEQUENCE [LARGE SCALE GENOMIC DNA]</scope>
    <source>
        <strain evidence="1 2">ZFHKF-1</strain>
    </source>
</reference>
<accession>I8UDS8</accession>
<proteinExistence type="predicted"/>
<dbReference type="InterPro" id="IPR009507">
    <property type="entry name" value="UPF0435"/>
</dbReference>
<evidence type="ECO:0000313" key="2">
    <source>
        <dbReference type="Proteomes" id="UP000004080"/>
    </source>
</evidence>
<dbReference type="Proteomes" id="UP000004080">
    <property type="component" value="Unassembled WGS sequence"/>
</dbReference>
<organism evidence="1 2">
    <name type="scientific">Fictibacillus macauensis ZFHKF-1</name>
    <dbReference type="NCBI Taxonomy" id="1196324"/>
    <lineage>
        <taxon>Bacteria</taxon>
        <taxon>Bacillati</taxon>
        <taxon>Bacillota</taxon>
        <taxon>Bacilli</taxon>
        <taxon>Bacillales</taxon>
        <taxon>Fictibacillaceae</taxon>
        <taxon>Fictibacillus</taxon>
    </lineage>
</organism>
<keyword evidence="2" id="KW-1185">Reference proteome</keyword>
<evidence type="ECO:0000313" key="1">
    <source>
        <dbReference type="EMBL" id="EIT85055.1"/>
    </source>
</evidence>
<dbReference type="AlphaFoldDB" id="I8UDS8"/>
<name>I8UDS8_9BACL</name>
<protein>
    <submittedName>
        <fullName evidence="1">Uncharacterized protein</fullName>
    </submittedName>
</protein>
<gene>
    <name evidence="1" type="ORF">A374_12175</name>
</gene>